<dbReference type="NCBIfam" id="TIGR01782">
    <property type="entry name" value="TonB-Xanth-Caul"/>
    <property type="match status" value="1"/>
</dbReference>
<gene>
    <name evidence="12" type="ORF">ATK78_2821</name>
</gene>
<dbReference type="Pfam" id="PF00593">
    <property type="entry name" value="TonB_dep_Rec_b-barrel"/>
    <property type="match status" value="1"/>
</dbReference>
<evidence type="ECO:0000256" key="2">
    <source>
        <dbReference type="ARBA" id="ARBA00022448"/>
    </source>
</evidence>
<evidence type="ECO:0000256" key="7">
    <source>
        <dbReference type="ARBA" id="ARBA00023237"/>
    </source>
</evidence>
<keyword evidence="13" id="KW-1185">Reference proteome</keyword>
<comment type="similarity">
    <text evidence="8 9">Belongs to the TonB-dependent receptor family.</text>
</comment>
<evidence type="ECO:0000256" key="3">
    <source>
        <dbReference type="ARBA" id="ARBA00022452"/>
    </source>
</evidence>
<evidence type="ECO:0000256" key="4">
    <source>
        <dbReference type="ARBA" id="ARBA00022692"/>
    </source>
</evidence>
<dbReference type="InterPro" id="IPR008969">
    <property type="entry name" value="CarboxyPept-like_regulatory"/>
</dbReference>
<dbReference type="SUPFAM" id="SSF56935">
    <property type="entry name" value="Porins"/>
    <property type="match status" value="1"/>
</dbReference>
<dbReference type="Gene3D" id="2.170.130.10">
    <property type="entry name" value="TonB-dependent receptor, plug domain"/>
    <property type="match status" value="1"/>
</dbReference>
<evidence type="ECO:0000259" key="11">
    <source>
        <dbReference type="Pfam" id="PF07715"/>
    </source>
</evidence>
<dbReference type="RefSeq" id="WP_133576696.1">
    <property type="nucleotide sequence ID" value="NZ_SNYC01000005.1"/>
</dbReference>
<comment type="subcellular location">
    <subcellularLocation>
        <location evidence="1 8">Cell outer membrane</location>
        <topology evidence="1 8">Multi-pass membrane protein</topology>
    </subcellularLocation>
</comment>
<dbReference type="InterPro" id="IPR000531">
    <property type="entry name" value="Beta-barrel_TonB"/>
</dbReference>
<evidence type="ECO:0000256" key="8">
    <source>
        <dbReference type="PROSITE-ProRule" id="PRU01360"/>
    </source>
</evidence>
<dbReference type="SUPFAM" id="SSF49464">
    <property type="entry name" value="Carboxypeptidase regulatory domain-like"/>
    <property type="match status" value="1"/>
</dbReference>
<dbReference type="PROSITE" id="PS52016">
    <property type="entry name" value="TONB_DEPENDENT_REC_3"/>
    <property type="match status" value="1"/>
</dbReference>
<dbReference type="OrthoDB" id="8727862at2"/>
<keyword evidence="4 8" id="KW-0812">Transmembrane</keyword>
<dbReference type="Pfam" id="PF07715">
    <property type="entry name" value="Plug"/>
    <property type="match status" value="1"/>
</dbReference>
<dbReference type="AlphaFoldDB" id="A0A4R6SW16"/>
<dbReference type="GO" id="GO:0009279">
    <property type="term" value="C:cell outer membrane"/>
    <property type="evidence" value="ECO:0007669"/>
    <property type="project" value="UniProtKB-SubCell"/>
</dbReference>
<keyword evidence="2 8" id="KW-0813">Transport</keyword>
<dbReference type="Gene3D" id="2.40.170.20">
    <property type="entry name" value="TonB-dependent receptor, beta-barrel domain"/>
    <property type="match status" value="1"/>
</dbReference>
<dbReference type="InterPro" id="IPR010104">
    <property type="entry name" value="TonB_rcpt_bac"/>
</dbReference>
<dbReference type="InterPro" id="IPR036942">
    <property type="entry name" value="Beta-barrel_TonB_sf"/>
</dbReference>
<keyword evidence="6 8" id="KW-0472">Membrane</keyword>
<evidence type="ECO:0000259" key="10">
    <source>
        <dbReference type="Pfam" id="PF00593"/>
    </source>
</evidence>
<dbReference type="PANTHER" id="PTHR40980:SF4">
    <property type="entry name" value="TONB-DEPENDENT RECEPTOR-LIKE BETA-BARREL DOMAIN-CONTAINING PROTEIN"/>
    <property type="match status" value="1"/>
</dbReference>
<protein>
    <submittedName>
        <fullName evidence="12">TonB-dependent receptor</fullName>
    </submittedName>
</protein>
<proteinExistence type="inferred from homology"/>
<comment type="caution">
    <text evidence="12">The sequence shown here is derived from an EMBL/GenBank/DDBJ whole genome shotgun (WGS) entry which is preliminary data.</text>
</comment>
<keyword evidence="7 8" id="KW-0998">Cell outer membrane</keyword>
<organism evidence="12 13">
    <name type="scientific">Pedobacter metabolipauper</name>
    <dbReference type="NCBI Taxonomy" id="425513"/>
    <lineage>
        <taxon>Bacteria</taxon>
        <taxon>Pseudomonadati</taxon>
        <taxon>Bacteroidota</taxon>
        <taxon>Sphingobacteriia</taxon>
        <taxon>Sphingobacteriales</taxon>
        <taxon>Sphingobacteriaceae</taxon>
        <taxon>Pedobacter</taxon>
    </lineage>
</organism>
<evidence type="ECO:0000256" key="1">
    <source>
        <dbReference type="ARBA" id="ARBA00004571"/>
    </source>
</evidence>
<dbReference type="PANTHER" id="PTHR40980">
    <property type="entry name" value="PLUG DOMAIN-CONTAINING PROTEIN"/>
    <property type="match status" value="1"/>
</dbReference>
<reference evidence="12 13" key="1">
    <citation type="submission" date="2019-03" db="EMBL/GenBank/DDBJ databases">
        <title>Genomic Encyclopedia of Archaeal and Bacterial Type Strains, Phase II (KMG-II): from individual species to whole genera.</title>
        <authorList>
            <person name="Goeker M."/>
        </authorList>
    </citation>
    <scope>NUCLEOTIDE SEQUENCE [LARGE SCALE GENOMIC DNA]</scope>
    <source>
        <strain evidence="12 13">DSM 19035</strain>
    </source>
</reference>
<dbReference type="Gene3D" id="2.60.40.1120">
    <property type="entry name" value="Carboxypeptidase-like, regulatory domain"/>
    <property type="match status" value="1"/>
</dbReference>
<dbReference type="Proteomes" id="UP000295620">
    <property type="component" value="Unassembled WGS sequence"/>
</dbReference>
<evidence type="ECO:0000256" key="9">
    <source>
        <dbReference type="RuleBase" id="RU003357"/>
    </source>
</evidence>
<accession>A0A4R6SW16</accession>
<sequence>MNYFLKTKRYTLPEPSSHNAWVGQPVTLNQSNIFKSAIDVKQFYLTLGLLFLGIASSFAQGTLKGNVSDGSNPLAFATIKVADAKAQTVSGLDGTFSLSIPEGKHLVSITMIGYTKVDTLINIINGKTTHLGAVKLSAGNELQQVSIKGMYSSGERKAIAMRRNSTAIMDVSSTDAIGKLPDINAAEAVQRIAGVSIDRDQGEGRYVTVRGTPSQWSSTTINGDRMPAAKTSGDLLGNRTVPMDLLPSEFIQYIQVVKAITPEYEGDAIGGTINFITKTSPEKRTIRVMGALPYAERPNDKLGYNGSVLYGDRLLNNKLGFLVLGSVNQRTYGTDDYEVVYGNQLHNVTTLDVRNYQGTRTNKGLNASLDYTFKPGTKIYARGYYTELLDNERNRKTMHYFDKTTNNAVLRWNVVDYYFKNYGGETGIESSLNSKLTMNARAAWYKSWAGYKGPTSAEKNNRGYYYGNWFQTVKYDNLVNIGGKDYKFLKGDGPEGYQGDDPENIQTHFSASTPYNPDNYYLDRFVTSIRNITESDKVAAVDFKYQASNDLLLKFGGKFRHKSSNYDYRYQTWVYKTTAAKAYLPLWEKEAFPANNWFPEINNAYDNLKFNYPTEQSFINPNSIPSVAANLTYTANDATNSSYAAGNYDATEKVGAGYLMGEWSLNTELQMVGGMRFEYTANKTNSYIYNDITKKVSPVSGSKNVPAVLPMLHLIYKPNEKTDFRAAVTRSFARSAFNEISPTTRVNPNTLTITLGNPDLQPTFSWNYDLIGSYYLSHTSYLTGGVFYKSIKDAVYTQSFTESQTVDGTTADFKVSQPQNSDNAKLYGIELGYNQKFTFLPGFLSGLGVNLNYTYTKSETTLDDRPDEKIGLLNQSPNIINGALFYERDRFSFRIAANYRQAFLVEIRDNSGADRYQDKDFHLDLNMSYNFPKNITLFADANNLTNAPLRYYHGVKSRPEQTEWYSARGRVGLNWSF</sequence>
<evidence type="ECO:0000313" key="13">
    <source>
        <dbReference type="Proteomes" id="UP000295620"/>
    </source>
</evidence>
<feature type="domain" description="TonB-dependent receptor-like beta-barrel" evidence="10">
    <location>
        <begin position="496"/>
        <end position="944"/>
    </location>
</feature>
<evidence type="ECO:0000313" key="12">
    <source>
        <dbReference type="EMBL" id="TDQ08312.1"/>
    </source>
</evidence>
<dbReference type="Pfam" id="PF13715">
    <property type="entry name" value="CarbopepD_reg_2"/>
    <property type="match status" value="1"/>
</dbReference>
<evidence type="ECO:0000256" key="5">
    <source>
        <dbReference type="ARBA" id="ARBA00023077"/>
    </source>
</evidence>
<dbReference type="EMBL" id="SNYC01000005">
    <property type="protein sequence ID" value="TDQ08312.1"/>
    <property type="molecule type" value="Genomic_DNA"/>
</dbReference>
<keyword evidence="5 9" id="KW-0798">TonB box</keyword>
<dbReference type="InterPro" id="IPR037066">
    <property type="entry name" value="Plug_dom_sf"/>
</dbReference>
<dbReference type="InterPro" id="IPR012910">
    <property type="entry name" value="Plug_dom"/>
</dbReference>
<dbReference type="InterPro" id="IPR039426">
    <property type="entry name" value="TonB-dep_rcpt-like"/>
</dbReference>
<name>A0A4R6SW16_9SPHI</name>
<evidence type="ECO:0000256" key="6">
    <source>
        <dbReference type="ARBA" id="ARBA00023136"/>
    </source>
</evidence>
<feature type="domain" description="TonB-dependent receptor plug" evidence="11">
    <location>
        <begin position="163"/>
        <end position="272"/>
    </location>
</feature>
<keyword evidence="3 8" id="KW-1134">Transmembrane beta strand</keyword>
<keyword evidence="12" id="KW-0675">Receptor</keyword>